<dbReference type="PROSITE" id="PS50003">
    <property type="entry name" value="PH_DOMAIN"/>
    <property type="match status" value="1"/>
</dbReference>
<feature type="compositionally biased region" description="Low complexity" evidence="7">
    <location>
        <begin position="153"/>
        <end position="163"/>
    </location>
</feature>
<dbReference type="Pfam" id="PF00169">
    <property type="entry name" value="PH"/>
    <property type="match status" value="1"/>
</dbReference>
<dbReference type="PANTHER" id="PTHR17271">
    <property type="entry name" value="PLECKSTRIN HOMOLOGY PH DOMAIN-CONTAINING PROTEIN"/>
    <property type="match status" value="1"/>
</dbReference>
<keyword evidence="5" id="KW-0009">Actin-binding</keyword>
<feature type="region of interest" description="Disordered" evidence="7">
    <location>
        <begin position="307"/>
        <end position="339"/>
    </location>
</feature>
<feature type="region of interest" description="Disordered" evidence="7">
    <location>
        <begin position="126"/>
        <end position="206"/>
    </location>
</feature>
<dbReference type="GO" id="GO:0051015">
    <property type="term" value="F:actin filament binding"/>
    <property type="evidence" value="ECO:0007669"/>
    <property type="project" value="TreeGrafter"/>
</dbReference>
<dbReference type="FunFam" id="2.30.29.30:FF:000133">
    <property type="entry name" value="myosin phosphatase Rho-interacting protein isoform X1"/>
    <property type="match status" value="1"/>
</dbReference>
<protein>
    <submittedName>
        <fullName evidence="9">TRIO and F-actin binding protein b</fullName>
    </submittedName>
</protein>
<feature type="compositionally biased region" description="Basic and acidic residues" evidence="7">
    <location>
        <begin position="307"/>
        <end position="330"/>
    </location>
</feature>
<feature type="compositionally biased region" description="Basic and acidic residues" evidence="7">
    <location>
        <begin position="188"/>
        <end position="205"/>
    </location>
</feature>
<proteinExistence type="predicted"/>
<dbReference type="InterPro" id="IPR039597">
    <property type="entry name" value="M-RIP_PH"/>
</dbReference>
<dbReference type="Ensembl" id="ENSLBET00000011463.1">
    <property type="protein sequence ID" value="ENSLBEP00000010883.1"/>
    <property type="gene ID" value="ENSLBEG00000008405.1"/>
</dbReference>
<dbReference type="SUPFAM" id="SSF50729">
    <property type="entry name" value="PH domain-like"/>
    <property type="match status" value="1"/>
</dbReference>
<dbReference type="Gene3D" id="2.30.29.30">
    <property type="entry name" value="Pleckstrin-homology domain (PH domain)/Phosphotyrosine-binding domain (PTB)"/>
    <property type="match status" value="1"/>
</dbReference>
<evidence type="ECO:0000313" key="9">
    <source>
        <dbReference type="Ensembl" id="ENSLBEP00000010883.1"/>
    </source>
</evidence>
<accession>A0A3Q3EU12</accession>
<organism evidence="9 10">
    <name type="scientific">Labrus bergylta</name>
    <name type="common">ballan wrasse</name>
    <dbReference type="NCBI Taxonomy" id="56723"/>
    <lineage>
        <taxon>Eukaryota</taxon>
        <taxon>Metazoa</taxon>
        <taxon>Chordata</taxon>
        <taxon>Craniata</taxon>
        <taxon>Vertebrata</taxon>
        <taxon>Euteleostomi</taxon>
        <taxon>Actinopterygii</taxon>
        <taxon>Neopterygii</taxon>
        <taxon>Teleostei</taxon>
        <taxon>Neoteleostei</taxon>
        <taxon>Acanthomorphata</taxon>
        <taxon>Eupercaria</taxon>
        <taxon>Labriformes</taxon>
        <taxon>Labridae</taxon>
        <taxon>Labrus</taxon>
    </lineage>
</organism>
<keyword evidence="6" id="KW-0206">Cytoskeleton</keyword>
<name>A0A3Q3EU12_9LABR</name>
<feature type="domain" description="PH" evidence="8">
    <location>
        <begin position="11"/>
        <end position="107"/>
    </location>
</feature>
<evidence type="ECO:0000256" key="1">
    <source>
        <dbReference type="ARBA" id="ARBA00004245"/>
    </source>
</evidence>
<dbReference type="InterPro" id="IPR001849">
    <property type="entry name" value="PH_domain"/>
</dbReference>
<keyword evidence="3" id="KW-0597">Phosphoprotein</keyword>
<dbReference type="GO" id="GO:1900026">
    <property type="term" value="P:positive regulation of substrate adhesion-dependent cell spreading"/>
    <property type="evidence" value="ECO:0007669"/>
    <property type="project" value="TreeGrafter"/>
</dbReference>
<dbReference type="SMART" id="SM00233">
    <property type="entry name" value="PH"/>
    <property type="match status" value="1"/>
</dbReference>
<evidence type="ECO:0000256" key="3">
    <source>
        <dbReference type="ARBA" id="ARBA00022553"/>
    </source>
</evidence>
<dbReference type="STRING" id="56723.ENSLBEP00000010883"/>
<reference evidence="9" key="2">
    <citation type="submission" date="2025-09" db="UniProtKB">
        <authorList>
            <consortium name="Ensembl"/>
        </authorList>
    </citation>
    <scope>IDENTIFICATION</scope>
</reference>
<dbReference type="Proteomes" id="UP000261660">
    <property type="component" value="Unplaced"/>
</dbReference>
<keyword evidence="4" id="KW-0175">Coiled coil</keyword>
<dbReference type="InterPro" id="IPR011993">
    <property type="entry name" value="PH-like_dom_sf"/>
</dbReference>
<dbReference type="GO" id="GO:0015629">
    <property type="term" value="C:actin cytoskeleton"/>
    <property type="evidence" value="ECO:0007669"/>
    <property type="project" value="UniProtKB-ARBA"/>
</dbReference>
<evidence type="ECO:0000256" key="2">
    <source>
        <dbReference type="ARBA" id="ARBA00022490"/>
    </source>
</evidence>
<evidence type="ECO:0000259" key="8">
    <source>
        <dbReference type="PROSITE" id="PS50003"/>
    </source>
</evidence>
<reference evidence="9" key="1">
    <citation type="submission" date="2025-08" db="UniProtKB">
        <authorList>
            <consortium name="Ensembl"/>
        </authorList>
    </citation>
    <scope>IDENTIFICATION</scope>
</reference>
<evidence type="ECO:0000256" key="7">
    <source>
        <dbReference type="SAM" id="MobiDB-lite"/>
    </source>
</evidence>
<dbReference type="InParanoid" id="A0A3Q3EU12"/>
<dbReference type="CDD" id="cd13275">
    <property type="entry name" value="PH_M-RIP"/>
    <property type="match status" value="1"/>
</dbReference>
<dbReference type="PANTHER" id="PTHR17271:SF10">
    <property type="entry name" value="TRIO AND F-ACTIN-BINDING PROTEIN"/>
    <property type="match status" value="1"/>
</dbReference>
<dbReference type="GeneTree" id="ENSGT00940000157340"/>
<evidence type="ECO:0000313" key="10">
    <source>
        <dbReference type="Proteomes" id="UP000261660"/>
    </source>
</evidence>
<dbReference type="AlphaFoldDB" id="A0A3Q3EU12"/>
<evidence type="ECO:0000256" key="5">
    <source>
        <dbReference type="ARBA" id="ARBA00023203"/>
    </source>
</evidence>
<dbReference type="InterPro" id="IPR052223">
    <property type="entry name" value="Actin_Cytoskeleton_Reg"/>
</dbReference>
<keyword evidence="2" id="KW-0963">Cytoplasm</keyword>
<evidence type="ECO:0000256" key="6">
    <source>
        <dbReference type="ARBA" id="ARBA00023212"/>
    </source>
</evidence>
<evidence type="ECO:0000256" key="4">
    <source>
        <dbReference type="ARBA" id="ARBA00023054"/>
    </source>
</evidence>
<comment type="subcellular location">
    <subcellularLocation>
        <location evidence="1">Cytoplasm</location>
        <location evidence="1">Cytoskeleton</location>
    </subcellularLocation>
</comment>
<sequence length="339" mass="38076">MTTLFLLPDLLNFKKGWMSKLDESGEWKKHWFVLTDAGLKYYRDSSAEEKDDLDGEIDLKSCVKVSEFDVEKNYGFQIQTQEAAFTLSAMTAGIRRNWIEVLKKSIRPSSSPDLTQNTLHGSLYAKLSSDKENSHSRFLQSSRRPSSRHADAPSEAPTSAPPAQRRFEYVELSPVPASPGSLPTNQREAGEGQGREHGQWQEDRNNSQWEAVLSRKGTGGGSNQRLRTEEDIEKKWAEFERMPLKEMSSLLPAGSRSVSQSANEALQREVVRAEIFLICKSNQMQINSSSSGMESILPFSVCFEEETQRGAGERGGEVQEAEQRGARFTDFESPTEVSH</sequence>
<keyword evidence="10" id="KW-1185">Reference proteome</keyword>